<protein>
    <submittedName>
        <fullName evidence="1">Uncharacterized protein</fullName>
    </submittedName>
</protein>
<accession>A0A0B6YUV6</accession>
<reference evidence="1" key="1">
    <citation type="submission" date="2014-12" db="EMBL/GenBank/DDBJ databases">
        <title>Insight into the proteome of Arion vulgaris.</title>
        <authorList>
            <person name="Aradska J."/>
            <person name="Bulat T."/>
            <person name="Smidak R."/>
            <person name="Sarate P."/>
            <person name="Gangsoo J."/>
            <person name="Sialana F."/>
            <person name="Bilban M."/>
            <person name="Lubec G."/>
        </authorList>
    </citation>
    <scope>NUCLEOTIDE SEQUENCE</scope>
    <source>
        <tissue evidence="1">Skin</tissue>
    </source>
</reference>
<proteinExistence type="predicted"/>
<dbReference type="AlphaFoldDB" id="A0A0B6YUV6"/>
<dbReference type="EMBL" id="HACG01013133">
    <property type="protein sequence ID" value="CEK59998.1"/>
    <property type="molecule type" value="Transcribed_RNA"/>
</dbReference>
<sequence>RLENVSHLTCATDLDRKENWRGDVGYRARGDTANLLTSDNGFKSGVVEWDEVTEGNVKNRGDMGLGEMISMSECAPTASY</sequence>
<evidence type="ECO:0000313" key="1">
    <source>
        <dbReference type="EMBL" id="CEK59998.1"/>
    </source>
</evidence>
<organism evidence="1">
    <name type="scientific">Arion vulgaris</name>
    <dbReference type="NCBI Taxonomy" id="1028688"/>
    <lineage>
        <taxon>Eukaryota</taxon>
        <taxon>Metazoa</taxon>
        <taxon>Spiralia</taxon>
        <taxon>Lophotrochozoa</taxon>
        <taxon>Mollusca</taxon>
        <taxon>Gastropoda</taxon>
        <taxon>Heterobranchia</taxon>
        <taxon>Euthyneura</taxon>
        <taxon>Panpulmonata</taxon>
        <taxon>Eupulmonata</taxon>
        <taxon>Stylommatophora</taxon>
        <taxon>Helicina</taxon>
        <taxon>Arionoidea</taxon>
        <taxon>Arionidae</taxon>
        <taxon>Arion</taxon>
    </lineage>
</organism>
<name>A0A0B6YUV6_9EUPU</name>
<gene>
    <name evidence="1" type="primary">ORF38104</name>
</gene>
<feature type="non-terminal residue" evidence="1">
    <location>
        <position position="1"/>
    </location>
</feature>